<sequence length="134" mass="16061">MRKSFFVVLGIIFTSILLGFFVWKILTRKTDSVYRNFSKSNWEDVILEVLSKKDPDLEDYSYASMSLAEFNFHLLTVPSEKREKVASRFAEKSGLKFFKREVGGRTIFTFEDRFFLFYPKVRFSKREHFVKNYF</sequence>
<dbReference type="EMBL" id="AHMZ02000120">
    <property type="protein sequence ID" value="EMN29313.1"/>
    <property type="molecule type" value="Genomic_DNA"/>
</dbReference>
<name>M6KC83_LEPIR</name>
<evidence type="ECO:0000313" key="3">
    <source>
        <dbReference type="Proteomes" id="UP000012137"/>
    </source>
</evidence>
<protein>
    <submittedName>
        <fullName evidence="2">Uncharacterized protein</fullName>
    </submittedName>
</protein>
<feature type="transmembrane region" description="Helical" evidence="1">
    <location>
        <begin position="6"/>
        <end position="26"/>
    </location>
</feature>
<organism evidence="2 3">
    <name type="scientific">Leptospira interrogans serovar Pyrogenes str. L0374</name>
    <dbReference type="NCBI Taxonomy" id="1049928"/>
    <lineage>
        <taxon>Bacteria</taxon>
        <taxon>Pseudomonadati</taxon>
        <taxon>Spirochaetota</taxon>
        <taxon>Spirochaetia</taxon>
        <taxon>Leptospirales</taxon>
        <taxon>Leptospiraceae</taxon>
        <taxon>Leptospira</taxon>
    </lineage>
</organism>
<gene>
    <name evidence="2" type="ORF">LEP1GSC083_0780</name>
</gene>
<proteinExistence type="predicted"/>
<keyword evidence="1" id="KW-1133">Transmembrane helix</keyword>
<keyword evidence="1" id="KW-0812">Transmembrane</keyword>
<accession>M6KC83</accession>
<dbReference type="Proteomes" id="UP000012137">
    <property type="component" value="Unassembled WGS sequence"/>
</dbReference>
<evidence type="ECO:0000256" key="1">
    <source>
        <dbReference type="SAM" id="Phobius"/>
    </source>
</evidence>
<evidence type="ECO:0000313" key="2">
    <source>
        <dbReference type="EMBL" id="EMN29313.1"/>
    </source>
</evidence>
<reference evidence="2 3" key="1">
    <citation type="submission" date="2013-01" db="EMBL/GenBank/DDBJ databases">
        <authorList>
            <person name="Harkins D.M."/>
            <person name="Durkin A.S."/>
            <person name="Brinkac L.M."/>
            <person name="Haft D.H."/>
            <person name="Selengut J.D."/>
            <person name="Sanka R."/>
            <person name="DePew J."/>
            <person name="Purushe J."/>
            <person name="Peacock S.J."/>
            <person name="Thaipadungpanit J."/>
            <person name="Wuthiekanun V.W."/>
            <person name="Day N.P."/>
            <person name="Vinetz J.M."/>
            <person name="Sutton G.G."/>
            <person name="Nierman W.C."/>
            <person name="Fouts D.E."/>
        </authorList>
    </citation>
    <scope>NUCLEOTIDE SEQUENCE [LARGE SCALE GENOMIC DNA]</scope>
    <source>
        <strain evidence="2 3">L0374</strain>
    </source>
</reference>
<keyword evidence="1" id="KW-0472">Membrane</keyword>
<dbReference type="AlphaFoldDB" id="M6KC83"/>
<comment type="caution">
    <text evidence="2">The sequence shown here is derived from an EMBL/GenBank/DDBJ whole genome shotgun (WGS) entry which is preliminary data.</text>
</comment>